<protein>
    <submittedName>
        <fullName evidence="3">20610_t:CDS:1</fullName>
    </submittedName>
</protein>
<keyword evidence="1" id="KW-0175">Coiled coil</keyword>
<feature type="region of interest" description="Disordered" evidence="2">
    <location>
        <begin position="1"/>
        <end position="28"/>
    </location>
</feature>
<proteinExistence type="predicted"/>
<evidence type="ECO:0000313" key="4">
    <source>
        <dbReference type="Proteomes" id="UP000789405"/>
    </source>
</evidence>
<feature type="coiled-coil region" evidence="1">
    <location>
        <begin position="66"/>
        <end position="107"/>
    </location>
</feature>
<evidence type="ECO:0000256" key="1">
    <source>
        <dbReference type="SAM" id="Coils"/>
    </source>
</evidence>
<dbReference type="Proteomes" id="UP000789405">
    <property type="component" value="Unassembled WGS sequence"/>
</dbReference>
<organism evidence="3 4">
    <name type="scientific">Dentiscutata erythropus</name>
    <dbReference type="NCBI Taxonomy" id="1348616"/>
    <lineage>
        <taxon>Eukaryota</taxon>
        <taxon>Fungi</taxon>
        <taxon>Fungi incertae sedis</taxon>
        <taxon>Mucoromycota</taxon>
        <taxon>Glomeromycotina</taxon>
        <taxon>Glomeromycetes</taxon>
        <taxon>Diversisporales</taxon>
        <taxon>Gigasporaceae</taxon>
        <taxon>Dentiscutata</taxon>
    </lineage>
</organism>
<reference evidence="3" key="1">
    <citation type="submission" date="2021-06" db="EMBL/GenBank/DDBJ databases">
        <authorList>
            <person name="Kallberg Y."/>
            <person name="Tangrot J."/>
            <person name="Rosling A."/>
        </authorList>
    </citation>
    <scope>NUCLEOTIDE SEQUENCE</scope>
    <source>
        <strain evidence="3">MA453B</strain>
    </source>
</reference>
<dbReference type="AlphaFoldDB" id="A0A9N9P6Y9"/>
<sequence>MSPKNSSQKKPNNFLATNKKSGRKEKRKARLYNRHVIVKKINDQIRRLSKQKNGVPIEDESIMNRIECLRQESDRLRIELSEAKNNLEQLKNEKDELGAQLELQLGIGTSGASNYSIVTNESSNESDDEMDDTNF</sequence>
<dbReference type="EMBL" id="CAJVPY010030770">
    <property type="protein sequence ID" value="CAG8795787.1"/>
    <property type="molecule type" value="Genomic_DNA"/>
</dbReference>
<gene>
    <name evidence="3" type="ORF">DERYTH_LOCUS22344</name>
</gene>
<feature type="compositionally biased region" description="Polar residues" evidence="2">
    <location>
        <begin position="1"/>
        <end position="19"/>
    </location>
</feature>
<evidence type="ECO:0000313" key="3">
    <source>
        <dbReference type="EMBL" id="CAG8795787.1"/>
    </source>
</evidence>
<comment type="caution">
    <text evidence="3">The sequence shown here is derived from an EMBL/GenBank/DDBJ whole genome shotgun (WGS) entry which is preliminary data.</text>
</comment>
<name>A0A9N9P6Y9_9GLOM</name>
<evidence type="ECO:0000256" key="2">
    <source>
        <dbReference type="SAM" id="MobiDB-lite"/>
    </source>
</evidence>
<keyword evidence="4" id="KW-1185">Reference proteome</keyword>
<accession>A0A9N9P6Y9</accession>